<dbReference type="Pfam" id="PF00571">
    <property type="entry name" value="CBS"/>
    <property type="match status" value="3"/>
</dbReference>
<accession>A0A8H4M2Z1</accession>
<feature type="compositionally biased region" description="Polar residues" evidence="5">
    <location>
        <begin position="8"/>
        <end position="18"/>
    </location>
</feature>
<comment type="caution">
    <text evidence="7">The sequence shown here is derived from an EMBL/GenBank/DDBJ whole genome shotgun (WGS) entry which is preliminary data.</text>
</comment>
<evidence type="ECO:0000256" key="2">
    <source>
        <dbReference type="ARBA" id="ARBA00022737"/>
    </source>
</evidence>
<sequence>MAEHASQWMMQQPPTGRNSLPPEPTTATATANDTPTPTAAHATISANTTTRTTTTTNTTTFSTPDLNIVHGHEGPFVQPSSYLRPRGFSHPMRPSEPERAIDREEREGLRAIRNFLKVRTSYDVLPLSFRLIIFDTSLSVKESLNILIQNGMYTFCFTCRGGPSECPENTLRRPQLSQYFYGSAPLWDSKTSTFAGLLTTSDYINVIQYYFQNPAALDQIDQFRLDSLREVEKALGVAPPETISIDPERPLYEACRRMLESRARRIPLVTNDSQTDRPHVLSVVTQYRILKFVAVNVSDTQKLKKPLKEILLGTYDNIATASMDTPVIDVIHILVERSISSVPILNSEGVVYNVFEAVDVITLIKGGVYDDLSLTVGEALKKRSAEFPGIYTCSLNDGLDTIFDTIRKSRVHRLVVVDGDFRLKGVLTLSDILQYILLEGENDESS</sequence>
<dbReference type="InterPro" id="IPR050511">
    <property type="entry name" value="AMPK_gamma/SDS23_families"/>
</dbReference>
<dbReference type="GO" id="GO:0005737">
    <property type="term" value="C:cytoplasm"/>
    <property type="evidence" value="ECO:0007669"/>
    <property type="project" value="TreeGrafter"/>
</dbReference>
<keyword evidence="3 4" id="KW-0129">CBS domain</keyword>
<dbReference type="Proteomes" id="UP000653565">
    <property type="component" value="Unassembled WGS sequence"/>
</dbReference>
<keyword evidence="2" id="KW-0677">Repeat</keyword>
<dbReference type="GO" id="GO:0019887">
    <property type="term" value="F:protein kinase regulator activity"/>
    <property type="evidence" value="ECO:0007669"/>
    <property type="project" value="TreeGrafter"/>
</dbReference>
<evidence type="ECO:0000313" key="7">
    <source>
        <dbReference type="EMBL" id="KAF4226457.1"/>
    </source>
</evidence>
<evidence type="ECO:0000256" key="3">
    <source>
        <dbReference type="ARBA" id="ARBA00023122"/>
    </source>
</evidence>
<reference evidence="7" key="1">
    <citation type="journal article" date="2020" name="bioRxiv">
        <title>Genomic and phenotypic heterogeneity of clinical isolates of the human pathogens Aspergillus fumigatus, Aspergillus lentulus and Aspergillus fumigatiaffinis.</title>
        <authorList>
            <person name="dos Santos R.A.C."/>
            <person name="Steenwyk J.L."/>
            <person name="Rivero-Menendez O."/>
            <person name="Mead M.E."/>
            <person name="Silva L.P."/>
            <person name="Bastos R.W."/>
            <person name="Alastruey-Izquierdo A."/>
            <person name="Goldman G.H."/>
            <person name="Rokas A."/>
        </authorList>
    </citation>
    <scope>NUCLEOTIDE SEQUENCE</scope>
    <source>
        <strain evidence="7">CNM-CM6805</strain>
    </source>
</reference>
<dbReference type="AlphaFoldDB" id="A0A8H4M2Z1"/>
<evidence type="ECO:0000256" key="5">
    <source>
        <dbReference type="SAM" id="MobiDB-lite"/>
    </source>
</evidence>
<keyword evidence="8" id="KW-1185">Reference proteome</keyword>
<organism evidence="7 8">
    <name type="scientific">Aspergillus fumigatiaffinis</name>
    <dbReference type="NCBI Taxonomy" id="340414"/>
    <lineage>
        <taxon>Eukaryota</taxon>
        <taxon>Fungi</taxon>
        <taxon>Dikarya</taxon>
        <taxon>Ascomycota</taxon>
        <taxon>Pezizomycotina</taxon>
        <taxon>Eurotiomycetes</taxon>
        <taxon>Eurotiomycetidae</taxon>
        <taxon>Eurotiales</taxon>
        <taxon>Aspergillaceae</taxon>
        <taxon>Aspergillus</taxon>
        <taxon>Aspergillus subgen. Fumigati</taxon>
    </lineage>
</organism>
<dbReference type="Gene3D" id="3.10.580.10">
    <property type="entry name" value="CBS-domain"/>
    <property type="match status" value="2"/>
</dbReference>
<dbReference type="EMBL" id="JAAAPX010000245">
    <property type="protein sequence ID" value="KAF4226457.1"/>
    <property type="molecule type" value="Genomic_DNA"/>
</dbReference>
<feature type="compositionally biased region" description="Low complexity" evidence="5">
    <location>
        <begin position="25"/>
        <end position="60"/>
    </location>
</feature>
<proteinExistence type="inferred from homology"/>
<protein>
    <recommendedName>
        <fullName evidence="6">CBS domain-containing protein</fullName>
    </recommendedName>
</protein>
<dbReference type="GO" id="GO:0016208">
    <property type="term" value="F:AMP binding"/>
    <property type="evidence" value="ECO:0007669"/>
    <property type="project" value="TreeGrafter"/>
</dbReference>
<dbReference type="GO" id="GO:0019901">
    <property type="term" value="F:protein kinase binding"/>
    <property type="evidence" value="ECO:0007669"/>
    <property type="project" value="TreeGrafter"/>
</dbReference>
<gene>
    <name evidence="7" type="ORF">CNMCM6805_004575</name>
</gene>
<reference evidence="7" key="2">
    <citation type="submission" date="2020-04" db="EMBL/GenBank/DDBJ databases">
        <authorList>
            <person name="Santos R.A.C."/>
            <person name="Steenwyk J.L."/>
            <person name="Rivero-Menendez O."/>
            <person name="Mead M.E."/>
            <person name="Silva L.P."/>
            <person name="Bastos R.W."/>
            <person name="Alastruey-Izquierdo A."/>
            <person name="Goldman G.H."/>
            <person name="Rokas A."/>
        </authorList>
    </citation>
    <scope>NUCLEOTIDE SEQUENCE</scope>
    <source>
        <strain evidence="7">CNM-CM6805</strain>
    </source>
</reference>
<dbReference type="PROSITE" id="PS51371">
    <property type="entry name" value="CBS"/>
    <property type="match status" value="3"/>
</dbReference>
<dbReference type="GO" id="GO:0005634">
    <property type="term" value="C:nucleus"/>
    <property type="evidence" value="ECO:0007669"/>
    <property type="project" value="TreeGrafter"/>
</dbReference>
<evidence type="ECO:0000259" key="6">
    <source>
        <dbReference type="PROSITE" id="PS51371"/>
    </source>
</evidence>
<dbReference type="SMART" id="SM00116">
    <property type="entry name" value="CBS"/>
    <property type="match status" value="3"/>
</dbReference>
<dbReference type="InterPro" id="IPR046342">
    <property type="entry name" value="CBS_dom_sf"/>
</dbReference>
<evidence type="ECO:0000256" key="1">
    <source>
        <dbReference type="ARBA" id="ARBA00006750"/>
    </source>
</evidence>
<dbReference type="InterPro" id="IPR000644">
    <property type="entry name" value="CBS_dom"/>
</dbReference>
<feature type="domain" description="CBS" evidence="6">
    <location>
        <begin position="386"/>
        <end position="444"/>
    </location>
</feature>
<dbReference type="PANTHER" id="PTHR13780">
    <property type="entry name" value="AMP-ACTIVATED PROTEIN KINASE, GAMMA REGULATORY SUBUNIT"/>
    <property type="match status" value="1"/>
</dbReference>
<feature type="region of interest" description="Disordered" evidence="5">
    <location>
        <begin position="1"/>
        <end position="65"/>
    </location>
</feature>
<evidence type="ECO:0000313" key="8">
    <source>
        <dbReference type="Proteomes" id="UP000653565"/>
    </source>
</evidence>
<evidence type="ECO:0000256" key="4">
    <source>
        <dbReference type="PROSITE-ProRule" id="PRU00703"/>
    </source>
</evidence>
<dbReference type="CDD" id="cd04641">
    <property type="entry name" value="CBS_euAMPK_gamma-like_repeat2"/>
    <property type="match status" value="1"/>
</dbReference>
<dbReference type="PANTHER" id="PTHR13780:SF35">
    <property type="entry name" value="LD22662P"/>
    <property type="match status" value="1"/>
</dbReference>
<feature type="domain" description="CBS" evidence="6">
    <location>
        <begin position="312"/>
        <end position="372"/>
    </location>
</feature>
<comment type="similarity">
    <text evidence="1">Belongs to the 5'-AMP-activated protein kinase gamma subunit family.</text>
</comment>
<dbReference type="CDD" id="cd04618">
    <property type="entry name" value="CBS_euAMPK_gamma-like_repeat1"/>
    <property type="match status" value="1"/>
</dbReference>
<name>A0A8H4M2Z1_9EURO</name>
<feature type="domain" description="CBS" evidence="6">
    <location>
        <begin position="238"/>
        <end position="300"/>
    </location>
</feature>
<dbReference type="OrthoDB" id="286637at2759"/>
<dbReference type="SUPFAM" id="SSF54631">
    <property type="entry name" value="CBS-domain pair"/>
    <property type="match status" value="3"/>
</dbReference>
<dbReference type="GO" id="GO:0031588">
    <property type="term" value="C:nucleotide-activated protein kinase complex"/>
    <property type="evidence" value="ECO:0007669"/>
    <property type="project" value="TreeGrafter"/>
</dbReference>